<keyword evidence="3" id="KW-1185">Reference proteome</keyword>
<reference evidence="2 3" key="1">
    <citation type="submission" date="2013-06" db="EMBL/GenBank/DDBJ databases">
        <title>The Genome Sequence of Acinetobacter rudis CIP 110305.</title>
        <authorList>
            <consortium name="The Broad Institute Genome Sequencing Platform"/>
            <consortium name="The Broad Institute Genome Sequencing Center for Infectious Disease"/>
            <person name="Cerqueira G."/>
            <person name="Feldgarden M."/>
            <person name="Courvalin P."/>
            <person name="Perichon B."/>
            <person name="Grillot-Courvalin C."/>
            <person name="Clermont D."/>
            <person name="Rocha E."/>
            <person name="Yoon E.-J."/>
            <person name="Nemec A."/>
            <person name="Young S.K."/>
            <person name="Zeng Q."/>
            <person name="Gargeya S."/>
            <person name="Fitzgerald M."/>
            <person name="Abouelleil A."/>
            <person name="Alvarado L."/>
            <person name="Berlin A.M."/>
            <person name="Chapman S.B."/>
            <person name="Dewar J."/>
            <person name="Goldberg J."/>
            <person name="Griggs A."/>
            <person name="Gujja S."/>
            <person name="Hansen M."/>
            <person name="Howarth C."/>
            <person name="Imamovic A."/>
            <person name="Larimer J."/>
            <person name="McCowan C."/>
            <person name="Murphy C."/>
            <person name="Pearson M."/>
            <person name="Priest M."/>
            <person name="Roberts A."/>
            <person name="Saif S."/>
            <person name="Shea T."/>
            <person name="Sykes S."/>
            <person name="Wortman J."/>
            <person name="Nusbaum C."/>
            <person name="Birren B."/>
        </authorList>
    </citation>
    <scope>NUCLEOTIDE SEQUENCE [LARGE SCALE GENOMIC DNA]</scope>
    <source>
        <strain evidence="2 3">CIP 110305</strain>
    </source>
</reference>
<name>S3MZR4_9GAMM</name>
<accession>S3MZR4</accession>
<comment type="caution">
    <text evidence="2">The sequence shown here is derived from an EMBL/GenBank/DDBJ whole genome shotgun (WGS) entry which is preliminary data.</text>
</comment>
<gene>
    <name evidence="2" type="ORF">F945_02096</name>
</gene>
<evidence type="ECO:0000256" key="1">
    <source>
        <dbReference type="SAM" id="SignalP"/>
    </source>
</evidence>
<evidence type="ECO:0000313" key="2">
    <source>
        <dbReference type="EMBL" id="EPF73340.1"/>
    </source>
</evidence>
<dbReference type="HOGENOM" id="CLU_1912560_0_0_6"/>
<sequence>MLKSGMKFLLLIIGLVLTMQSKALTPQDFEQGYYHLLNQFMQLQQQRAELIAAQDEAGLTIIEQKKLQGLDCSIWQAESNYYQYIVEKFSQYSDLMRRSGAEVIDSRADFQDARSDLLRQINDPKNTCQKTG</sequence>
<dbReference type="PATRIC" id="fig|421052.3.peg.2045"/>
<feature type="signal peptide" evidence="1">
    <location>
        <begin position="1"/>
        <end position="23"/>
    </location>
</feature>
<proteinExistence type="predicted"/>
<keyword evidence="1" id="KW-0732">Signal</keyword>
<dbReference type="EMBL" id="ATGI01000027">
    <property type="protein sequence ID" value="EPF73340.1"/>
    <property type="molecule type" value="Genomic_DNA"/>
</dbReference>
<organism evidence="2 3">
    <name type="scientific">Acinetobacter rudis CIP 110305</name>
    <dbReference type="NCBI Taxonomy" id="421052"/>
    <lineage>
        <taxon>Bacteria</taxon>
        <taxon>Pseudomonadati</taxon>
        <taxon>Pseudomonadota</taxon>
        <taxon>Gammaproteobacteria</taxon>
        <taxon>Moraxellales</taxon>
        <taxon>Moraxellaceae</taxon>
        <taxon>Acinetobacter</taxon>
    </lineage>
</organism>
<dbReference type="AlphaFoldDB" id="S3MZR4"/>
<evidence type="ECO:0000313" key="3">
    <source>
        <dbReference type="Proteomes" id="UP000014568"/>
    </source>
</evidence>
<feature type="chain" id="PRO_5004512293" evidence="1">
    <location>
        <begin position="24"/>
        <end position="132"/>
    </location>
</feature>
<protein>
    <submittedName>
        <fullName evidence="2">Uncharacterized protein</fullName>
    </submittedName>
</protein>
<dbReference type="Proteomes" id="UP000014568">
    <property type="component" value="Unassembled WGS sequence"/>
</dbReference>